<evidence type="ECO:0000256" key="10">
    <source>
        <dbReference type="ARBA" id="ARBA00049580"/>
    </source>
</evidence>
<dbReference type="GO" id="GO:0030016">
    <property type="term" value="C:myofibril"/>
    <property type="evidence" value="ECO:0007669"/>
    <property type="project" value="UniProtKB-SubCell"/>
</dbReference>
<evidence type="ECO:0000256" key="7">
    <source>
        <dbReference type="ARBA" id="ARBA00023123"/>
    </source>
</evidence>
<proteinExistence type="inferred from homology"/>
<accession>A0A8J9U920</accession>
<reference evidence="13" key="1">
    <citation type="submission" date="2021-12" db="EMBL/GenBank/DDBJ databases">
        <authorList>
            <person name="Martin H S."/>
        </authorList>
    </citation>
    <scope>NUCLEOTIDE SEQUENCE</scope>
</reference>
<feature type="domain" description="Myosin tail" evidence="12">
    <location>
        <begin position="34"/>
        <end position="512"/>
    </location>
</feature>
<gene>
    <name evidence="13" type="ORF">BINO364_LOCUS2802</name>
</gene>
<dbReference type="Gene3D" id="1.20.5.340">
    <property type="match status" value="1"/>
</dbReference>
<evidence type="ECO:0000256" key="8">
    <source>
        <dbReference type="ARBA" id="ARBA00023175"/>
    </source>
</evidence>
<evidence type="ECO:0000256" key="5">
    <source>
        <dbReference type="ARBA" id="ARBA00022490"/>
    </source>
</evidence>
<evidence type="ECO:0000256" key="2">
    <source>
        <dbReference type="ARBA" id="ARBA00008447"/>
    </source>
</evidence>
<dbReference type="Gene3D" id="1.20.5.370">
    <property type="match status" value="1"/>
</dbReference>
<evidence type="ECO:0000256" key="1">
    <source>
        <dbReference type="ARBA" id="ARBA00004657"/>
    </source>
</evidence>
<feature type="coiled-coil region" evidence="11">
    <location>
        <begin position="961"/>
        <end position="1143"/>
    </location>
</feature>
<dbReference type="GO" id="GO:0030239">
    <property type="term" value="P:myofibril assembly"/>
    <property type="evidence" value="ECO:0007669"/>
    <property type="project" value="UniProtKB-ARBA"/>
</dbReference>
<dbReference type="SUPFAM" id="SSF90257">
    <property type="entry name" value="Myosin rod fragments"/>
    <property type="match status" value="2"/>
</dbReference>
<feature type="coiled-coil region" evidence="11">
    <location>
        <begin position="777"/>
        <end position="932"/>
    </location>
</feature>
<keyword evidence="14" id="KW-1185">Reference proteome</keyword>
<keyword evidence="4" id="KW-0787">Thick filament</keyword>
<comment type="subcellular location">
    <subcellularLocation>
        <location evidence="1">Cytoplasm</location>
        <location evidence="1">Myofibril</location>
    </subcellularLocation>
</comment>
<dbReference type="Proteomes" id="UP000838878">
    <property type="component" value="Chromosome 11"/>
</dbReference>
<evidence type="ECO:0000256" key="4">
    <source>
        <dbReference type="ARBA" id="ARBA00022433"/>
    </source>
</evidence>
<dbReference type="InterPro" id="IPR002928">
    <property type="entry name" value="Myosin_tail"/>
</dbReference>
<dbReference type="Gene3D" id="1.20.5.1160">
    <property type="entry name" value="Vasodilator-stimulated phosphoprotein"/>
    <property type="match status" value="1"/>
</dbReference>
<comment type="function">
    <text evidence="10">Paramyosin is a major structural component of many thick filaments isolated from invertebrate muscles.</text>
</comment>
<dbReference type="PANTHER" id="PTHR46349">
    <property type="entry name" value="CINGULIN-LIKE PROTEIN 1-RELATED"/>
    <property type="match status" value="1"/>
</dbReference>
<feature type="coiled-coil region" evidence="11">
    <location>
        <begin position="33"/>
        <end position="74"/>
    </location>
</feature>
<feature type="domain" description="Myosin tail" evidence="12">
    <location>
        <begin position="815"/>
        <end position="1143"/>
    </location>
</feature>
<dbReference type="GO" id="GO:0016459">
    <property type="term" value="C:myosin complex"/>
    <property type="evidence" value="ECO:0007669"/>
    <property type="project" value="UniProtKB-KW"/>
</dbReference>
<dbReference type="FunFam" id="1.20.5.340:FF:000035">
    <property type="entry name" value="Paramyosin, long form"/>
    <property type="match status" value="1"/>
</dbReference>
<dbReference type="PANTHER" id="PTHR46349:SF6">
    <property type="entry name" value="MYOSIN-6-LIKE"/>
    <property type="match status" value="1"/>
</dbReference>
<feature type="coiled-coil region" evidence="11">
    <location>
        <begin position="125"/>
        <end position="514"/>
    </location>
</feature>
<evidence type="ECO:0000313" key="13">
    <source>
        <dbReference type="EMBL" id="CAH0715942.1"/>
    </source>
</evidence>
<protein>
    <recommendedName>
        <fullName evidence="3">Paramyosin</fullName>
    </recommendedName>
</protein>
<keyword evidence="7" id="KW-0518">Myosin</keyword>
<dbReference type="InterPro" id="IPR014751">
    <property type="entry name" value="XRCC4-like_C"/>
</dbReference>
<feature type="non-terminal residue" evidence="13">
    <location>
        <position position="1170"/>
    </location>
</feature>
<organism evidence="13 14">
    <name type="scientific">Brenthis ino</name>
    <name type="common">lesser marbled fritillary</name>
    <dbReference type="NCBI Taxonomy" id="405034"/>
    <lineage>
        <taxon>Eukaryota</taxon>
        <taxon>Metazoa</taxon>
        <taxon>Ecdysozoa</taxon>
        <taxon>Arthropoda</taxon>
        <taxon>Hexapoda</taxon>
        <taxon>Insecta</taxon>
        <taxon>Pterygota</taxon>
        <taxon>Neoptera</taxon>
        <taxon>Endopterygota</taxon>
        <taxon>Lepidoptera</taxon>
        <taxon>Glossata</taxon>
        <taxon>Ditrysia</taxon>
        <taxon>Papilionoidea</taxon>
        <taxon>Nymphalidae</taxon>
        <taxon>Heliconiinae</taxon>
        <taxon>Argynnini</taxon>
        <taxon>Brenthis</taxon>
    </lineage>
</organism>
<keyword evidence="9" id="KW-0514">Muscle protein</keyword>
<keyword evidence="6 11" id="KW-0175">Coiled coil</keyword>
<dbReference type="Pfam" id="PF01576">
    <property type="entry name" value="Myosin_tail_1"/>
    <property type="match status" value="2"/>
</dbReference>
<evidence type="ECO:0000259" key="12">
    <source>
        <dbReference type="Pfam" id="PF01576"/>
    </source>
</evidence>
<evidence type="ECO:0000313" key="14">
    <source>
        <dbReference type="Proteomes" id="UP000838878"/>
    </source>
</evidence>
<evidence type="ECO:0000256" key="3">
    <source>
        <dbReference type="ARBA" id="ARBA00018623"/>
    </source>
</evidence>
<evidence type="ECO:0000256" key="6">
    <source>
        <dbReference type="ARBA" id="ARBA00023054"/>
    </source>
</evidence>
<evidence type="ECO:0000256" key="9">
    <source>
        <dbReference type="ARBA" id="ARBA00023179"/>
    </source>
</evidence>
<evidence type="ECO:0000256" key="11">
    <source>
        <dbReference type="SAM" id="Coils"/>
    </source>
</evidence>
<dbReference type="EMBL" id="OV170231">
    <property type="protein sequence ID" value="CAH0715942.1"/>
    <property type="molecule type" value="Genomic_DNA"/>
</dbReference>
<sequence length="1170" mass="135914">MSAVAKTSKYTYRSSGGGTTDVNIEYSADLSALSRLEDKIRLLQDDLESERELRQRIEREKADLSVQVIQLSERLEEAEGGAESQFEINRKRDTELTKLRKLLEDVHLESEETTHLLKRKHQEIVVDFQEQIDKLTHSKSRVEKEKSKFQAEVYELLAQVENVTKEKITISKTCEKLEITISELHVKIEELNRTIVDITSHKQRLSQENVELIKEVQDLKVNIENVVYLRSQLASQLEDARRKIEDDERRRSLLEANLHQVEIDLESVRVQLEEESEARLDLERQLVKSNGEVQHWRSKFEAEAAARSEEIEEIRRKYSVRIQEQEEQIETLIVKINNVEKQKSRLQSEVEVLIIDLEKANGTARELQKRTEQLERVNIEIKSRLEETVQLYEQSQRDLRNKQTEIQRISHELDKTREQKDALGRENKKLGDELHDARANLTELTRRLHELEIELRRLENEREELTAAYKEAEAGRKAEEQRAQRLASELGQFRHEAERRLQEKEEEIESIRYNMPPIKVPERKKWTKPPTAIYENNYGYGINFYQPMIDYITAKKEGSQVKPPHLPWSNERGLEKYRFDKPVKTYSDGDVLKLSQEVSEKAKRDLNTLNVGRRTPFTVVQTAAAANLTKHMGVKSVSVKTRKKKVEKENIRIERHSRRDELEKSLDLYNAQLNVGAELKGKAKVYRGKSAKAIAQTLLEETRNNVAEGKIKRLDINMEKFGVSDAVGNISKNIVLKSSDSKSRIDYENKLDEIAAIAMKTPKVCVVQIQTEIPTINTEYVQKINELKETINQFEQLNTSLLFDQSKQTSIEIEQLNARVVEAETKLKTEVTRIKKKLQIQITELELSLDVANKTNIDLQKTIKKQSLQLTEIQSHYDEVQRQLQVTLDQYGVAQRRIQSLTGEVEEIRGNYEQALRAKRSVEQSFEEAQTRINELTVINVNLSSSKAKIEQELGAVAADYDEITKELRIADERYQRVQTELKHTVEILHEEQERIVKIEAVKKSLEIEVKNLSVRLEEVEANAIVGGRRIISKLEARIKDMELEMDEEKRRHAETIKILRKKERQVKEIMIQCEEDQKNISLLQDSLEKVTQKVSIYKRQLSEQEGVSQQSVTRVRRFQRELEAAEDRADVAESNLSLIRAKHRTFVTTSTVPGSQVYLVQESRALSSE</sequence>
<name>A0A8J9U920_9NEOP</name>
<keyword evidence="5" id="KW-0963">Cytoplasm</keyword>
<comment type="similarity">
    <text evidence="2">Belongs to the paramyosin family.</text>
</comment>
<dbReference type="OrthoDB" id="2018427at2759"/>
<keyword evidence="8" id="KW-0505">Motor protein</keyword>
<dbReference type="GO" id="GO:0032982">
    <property type="term" value="C:myosin filament"/>
    <property type="evidence" value="ECO:0007669"/>
    <property type="project" value="UniProtKB-KW"/>
</dbReference>
<dbReference type="AlphaFoldDB" id="A0A8J9U920"/>